<dbReference type="AlphaFoldDB" id="A0A377IQ42"/>
<proteinExistence type="predicted"/>
<dbReference type="EMBL" id="UGHQ01000001">
    <property type="protein sequence ID" value="STO82398.1"/>
    <property type="molecule type" value="Genomic_DNA"/>
</dbReference>
<evidence type="ECO:0000313" key="4">
    <source>
        <dbReference type="Proteomes" id="UP000254543"/>
    </source>
</evidence>
<evidence type="ECO:0000313" key="2">
    <source>
        <dbReference type="EMBL" id="STO91786.1"/>
    </source>
</evidence>
<sequence>MRDDNELELIGAFSLSNKLDWVRLELSAPMKRFLKSLDMGYPLKSITIINAPRTNHLEES</sequence>
<evidence type="ECO:0000313" key="3">
    <source>
        <dbReference type="EMBL" id="STO91791.1"/>
    </source>
</evidence>
<reference evidence="1 4" key="1">
    <citation type="submission" date="2018-06" db="EMBL/GenBank/DDBJ databases">
        <authorList>
            <consortium name="Pathogen Informatics"/>
            <person name="Doyle S."/>
        </authorList>
    </citation>
    <scope>NUCLEOTIDE SEQUENCE [LARGE SCALE GENOMIC DNA]</scope>
    <source>
        <strain evidence="1 4">NCTC13338</strain>
    </source>
</reference>
<protein>
    <submittedName>
        <fullName evidence="1">Uncharacterized protein</fullName>
    </submittedName>
</protein>
<dbReference type="EMBL" id="UGHQ01000002">
    <property type="protein sequence ID" value="STO91791.1"/>
    <property type="molecule type" value="Genomic_DNA"/>
</dbReference>
<name>A0A377IQ42_HELPX</name>
<evidence type="ECO:0000313" key="1">
    <source>
        <dbReference type="EMBL" id="STO82398.1"/>
    </source>
</evidence>
<gene>
    <name evidence="1" type="ORF">NCTC13338_00507</name>
    <name evidence="2" type="ORF">NCTC13338_01584</name>
    <name evidence="3" type="ORF">NCTC13338_01589</name>
</gene>
<accession>A0A377IQ42</accession>
<dbReference type="Proteomes" id="UP000254543">
    <property type="component" value="Unassembled WGS sequence"/>
</dbReference>
<organism evidence="1 4">
    <name type="scientific">Helicobacter pylori</name>
    <name type="common">Campylobacter pylori</name>
    <dbReference type="NCBI Taxonomy" id="210"/>
    <lineage>
        <taxon>Bacteria</taxon>
        <taxon>Pseudomonadati</taxon>
        <taxon>Campylobacterota</taxon>
        <taxon>Epsilonproteobacteria</taxon>
        <taxon>Campylobacterales</taxon>
        <taxon>Helicobacteraceae</taxon>
        <taxon>Helicobacter</taxon>
    </lineage>
</organism>
<dbReference type="EMBL" id="UGHQ01000002">
    <property type="protein sequence ID" value="STO91786.1"/>
    <property type="molecule type" value="Genomic_DNA"/>
</dbReference>